<gene>
    <name evidence="1" type="ORF">GL50803_00103125</name>
</gene>
<protein>
    <submittedName>
        <fullName evidence="1">Uncharacterized protein</fullName>
    </submittedName>
</protein>
<proteinExistence type="predicted"/>
<evidence type="ECO:0000313" key="2">
    <source>
        <dbReference type="Proteomes" id="UP000001548"/>
    </source>
</evidence>
<sequence>MPHIILPSLSSCKTLTKTEDMRSMIRDIEDALSAYPQECSELSLGVQESLCILITQLLDENFRAAHLPILNLIINTVQSGPVTLHLEKVLAKAFVEPITMQQRYAADAKTTLLVNTLFRLVDAGVKQKAFGAIATGSALCFLLSIYNASSVKNVPVCLRIEAEQRIVRLLQMELPENIKQKVLTPLLDDCILCLLSTTSLMRMLREPVESIDSILWLTALTLEQAIKYNFDIDSTLVTALKVRIHNFTSTNFSEYSRPEFQNADDVFAQLTEMSSEELSPSQYSPQCLFTFLLSAILMNPDNPLAPSSVTLFLLTYIYSFNMLLSIAVSLLKYHQSSQTLLIALLTLREAESSGYYSTNSIPEKAFLPLLQARCLVTHTCLAITSHIFPVYEADLEPGPHFNLAPLLDALTTAQYNMLLTNDSVSLSTAIDTVETEFGISFESSESIGSTVQNFSLFKALYSLSAKDSKNVGKQTNVPMLYICGFSLISWNCTIKRLITSEVFINALTPSTVLATALSLYRLLSHDYCLPTVVEDSANRYPHSKILDLLRAFVESALHASEKKEDLNLEGLVRAISALPCLLCLLSLEAGRKDTCRVSFASVQALLHCSCVTQVAQQTKEPDCSIPLLIANSESHLGFSLFSHVICTSTSYSTTVSRMLSHVDFLIDLHRLLLSHIGGLVASSTGAQCVSALLASLAGILHFRHVADSVQTPFPAETLYSILYTHSDDSISATTIELYDPLNETILLGQEISSKLNSNSLDCNSVLFSVIDERKRKSLQRSASSVEEFTSICIQTQARLLFRISHDSKWPEWRQRLLESAAMARVCESFNAQFYDGLIEINEKDLSLLFGYGLLLGALTLRSLDEFDMSSEIKEQLIDSLTTQSLFGRDDLLLLFPSSFRKLHSLLGLLASTETFLCTLSQLCLALTDDYKPSMTILPNATPGSDSTAANESRILLQLTLVSQIIMYIPILCQDKLPSQAVMKIHQNCVGLLASILSNYHALDRVSTFADKFLHAYFLILHRLFDFLDSKLVDAIEYLQVYESVLTCSGSQSDDCFKELWCIGLLRVVRLCSTPISVMRIKIVELLCKIVGSYLSVCTPVDILVLTRDVLFKSISILITCSPSTSRKATSSPAATIVSCHHIFFTSCMSVVSSAAYPLKIQVIRAFISLTHSLSVATGLSMVDDSIRLFCMGMKPDDVQLMHSDDGVTKATNLSFEELFSRIMQYPLMDSFFPEIFQKSLEHSPWLSLLSDLGDEDAMLSLTALLEDILSLLVIDGKASCQSSAVLLDLCSTVFSLLPRLTESIEIATRIIINAITLISMIISVEEGAEQSRPEIEKALNEIPVRLAKELVCKCNTQRQDSYLKTEACLSTLFSYALSNEAVFTSIFTCLYELLKQSSDQEGLCRLLSVQLSNAFVSSCSVGTFGPKTLSLCLSIILTLYISLLLTEAGNLAESLSIAAVSCAVLRLEAYPQLHLILTLAIYNNYPMFKDVIDDDVLYLIISRFLPYSNRYSADASSNNRAQSTSVVSSFELFAYGNIDSELISIISSFPQSKREEAALALEQLSVFYSYNKSNQEFLVTIDSTSLHQFLFNTALFTLSLYMESVSTLKKCISLIKNVLAHVEYNYLHFHAIPPSEKLYKHVSTLLQYIIEHTFPLSVASSILPHGSMPLLYYTSDRDSVFATTLMRPQLFALQTSFFHFFKVCRDLPLSRQIELIYLESLSAEMRVM</sequence>
<dbReference type="EMBL" id="AACB03000002">
    <property type="protein sequence ID" value="KAE8304104.1"/>
    <property type="molecule type" value="Genomic_DNA"/>
</dbReference>
<evidence type="ECO:0000313" key="1">
    <source>
        <dbReference type="EMBL" id="KAE8304104.1"/>
    </source>
</evidence>
<comment type="caution">
    <text evidence="1">The sequence shown here is derived from an EMBL/GenBank/DDBJ whole genome shotgun (WGS) entry which is preliminary data.</text>
</comment>
<accession>D3KHR6</accession>
<dbReference type="VEuPathDB" id="GiardiaDB:GL50803_103125"/>
<dbReference type="HOGENOM" id="CLU_240073_0_0_1"/>
<keyword evidence="2" id="KW-1185">Reference proteome</keyword>
<dbReference type="Proteomes" id="UP000001548">
    <property type="component" value="Unassembled WGS sequence"/>
</dbReference>
<dbReference type="OMA" id="ATIVSCH"/>
<name>D3KHR6_GIAIC</name>
<reference evidence="1 2" key="1">
    <citation type="journal article" date="2007" name="Science">
        <title>Genomic minimalism in the early diverging intestinal parasite Giardia lamblia.</title>
        <authorList>
            <person name="Morrison H.G."/>
            <person name="McArthur A.G."/>
            <person name="Gillin F.D."/>
            <person name="Aley S.B."/>
            <person name="Adam R.D."/>
            <person name="Olsen G.J."/>
            <person name="Best A.A."/>
            <person name="Cande W.Z."/>
            <person name="Chen F."/>
            <person name="Cipriano M.J."/>
            <person name="Davids B.J."/>
            <person name="Dawson S.C."/>
            <person name="Elmendorf H.G."/>
            <person name="Hehl A.B."/>
            <person name="Holder M.E."/>
            <person name="Huse S.M."/>
            <person name="Kim U.U."/>
            <person name="Lasek-Nesselquist E."/>
            <person name="Manning G."/>
            <person name="Nigam A."/>
            <person name="Nixon J.E."/>
            <person name="Palm D."/>
            <person name="Passamaneck N.E."/>
            <person name="Prabhu A."/>
            <person name="Reich C.I."/>
            <person name="Reiner D.S."/>
            <person name="Samuelson J."/>
            <person name="Svard S.G."/>
            <person name="Sogin M.L."/>
        </authorList>
    </citation>
    <scope>NUCLEOTIDE SEQUENCE [LARGE SCALE GENOMIC DNA]</scope>
    <source>
        <strain evidence="1 2">WB C6</strain>
    </source>
</reference>
<organism evidence="1 2">
    <name type="scientific">Giardia intestinalis (strain ATCC 50803 / WB clone C6)</name>
    <name type="common">Giardia lamblia</name>
    <dbReference type="NCBI Taxonomy" id="184922"/>
    <lineage>
        <taxon>Eukaryota</taxon>
        <taxon>Metamonada</taxon>
        <taxon>Diplomonadida</taxon>
        <taxon>Hexamitidae</taxon>
        <taxon>Giardiinae</taxon>
        <taxon>Giardia</taxon>
    </lineage>
</organism>